<proteinExistence type="predicted"/>
<dbReference type="STRING" id="1123071.SAMN02745181_2315"/>
<name>A0A1M6L783_9BACT</name>
<feature type="region of interest" description="Disordered" evidence="1">
    <location>
        <begin position="48"/>
        <end position="110"/>
    </location>
</feature>
<evidence type="ECO:0000313" key="3">
    <source>
        <dbReference type="Proteomes" id="UP000184510"/>
    </source>
</evidence>
<organism evidence="2 3">
    <name type="scientific">Rubritalea squalenifaciens DSM 18772</name>
    <dbReference type="NCBI Taxonomy" id="1123071"/>
    <lineage>
        <taxon>Bacteria</taxon>
        <taxon>Pseudomonadati</taxon>
        <taxon>Verrucomicrobiota</taxon>
        <taxon>Verrucomicrobiia</taxon>
        <taxon>Verrucomicrobiales</taxon>
        <taxon>Rubritaleaceae</taxon>
        <taxon>Rubritalea</taxon>
    </lineage>
</organism>
<evidence type="ECO:0000256" key="1">
    <source>
        <dbReference type="SAM" id="MobiDB-lite"/>
    </source>
</evidence>
<feature type="compositionally biased region" description="Basic and acidic residues" evidence="1">
    <location>
        <begin position="86"/>
        <end position="98"/>
    </location>
</feature>
<feature type="compositionally biased region" description="Polar residues" evidence="1">
    <location>
        <begin position="48"/>
        <end position="72"/>
    </location>
</feature>
<dbReference type="EMBL" id="FQYR01000004">
    <property type="protein sequence ID" value="SHJ67071.1"/>
    <property type="molecule type" value="Genomic_DNA"/>
</dbReference>
<dbReference type="AlphaFoldDB" id="A0A1M6L783"/>
<dbReference type="InParanoid" id="A0A1M6L783"/>
<reference evidence="2 3" key="1">
    <citation type="submission" date="2016-11" db="EMBL/GenBank/DDBJ databases">
        <authorList>
            <person name="Jaros S."/>
            <person name="Januszkiewicz K."/>
            <person name="Wedrychowicz H."/>
        </authorList>
    </citation>
    <scope>NUCLEOTIDE SEQUENCE [LARGE SCALE GENOMIC DNA]</scope>
    <source>
        <strain evidence="2 3">DSM 18772</strain>
    </source>
</reference>
<feature type="compositionally biased region" description="Polar residues" evidence="1">
    <location>
        <begin position="100"/>
        <end position="110"/>
    </location>
</feature>
<sequence>MLAKTGEPPNSLMNKRSKLTLLFLILVFLSTGSYVYWQNRTSHDLVNDTSQTGSGAPNHNSNKLPTKSNPDDVTSDNTRRSNSTTSRKEVNSDTDHTRQNHGASLSTNSSNQVFMAGSPIAILSSSKILGKPPYDAAESKALQEAVEIISKRLNLQVVIDCDSESEINFTRVIWSRESLDITSQVADEMQKIATQ</sequence>
<evidence type="ECO:0000313" key="2">
    <source>
        <dbReference type="EMBL" id="SHJ67071.1"/>
    </source>
</evidence>
<dbReference type="Proteomes" id="UP000184510">
    <property type="component" value="Unassembled WGS sequence"/>
</dbReference>
<accession>A0A1M6L783</accession>
<protein>
    <submittedName>
        <fullName evidence="2">Uncharacterized protein</fullName>
    </submittedName>
</protein>
<keyword evidence="3" id="KW-1185">Reference proteome</keyword>
<gene>
    <name evidence="2" type="ORF">SAMN02745181_2315</name>
</gene>